<dbReference type="Proteomes" id="UP000252189">
    <property type="component" value="Unassembled WGS sequence"/>
</dbReference>
<comment type="caution">
    <text evidence="2">The sequence shown here is derived from an EMBL/GenBank/DDBJ whole genome shotgun (WGS) entry which is preliminary data.</text>
</comment>
<dbReference type="SMART" id="SM00881">
    <property type="entry name" value="CoA_binding"/>
    <property type="match status" value="1"/>
</dbReference>
<protein>
    <submittedName>
        <fullName evidence="2">CoA-binding protein</fullName>
    </submittedName>
</protein>
<sequence length="140" mass="15254">MTDATEADIRSLLDAETIAVVGCSGTSGKAAHDVPAYLQRHGYEIIPVNPHRDEVLGREAAASLADVAERVDLVDVFRPSEEVSGIVDAVIERVERRADVWGLWLQLGIRDDTAVERARDAGVTAVQDRCLKVEHGRLRG</sequence>
<evidence type="ECO:0000259" key="1">
    <source>
        <dbReference type="SMART" id="SM00881"/>
    </source>
</evidence>
<dbReference type="SUPFAM" id="SSF51735">
    <property type="entry name" value="NAD(P)-binding Rossmann-fold domains"/>
    <property type="match status" value="1"/>
</dbReference>
<proteinExistence type="predicted"/>
<dbReference type="AlphaFoldDB" id="A0A368NFQ7"/>
<dbReference type="PANTHER" id="PTHR33303">
    <property type="entry name" value="CYTOPLASMIC PROTEIN-RELATED"/>
    <property type="match status" value="1"/>
</dbReference>
<dbReference type="Pfam" id="PF13380">
    <property type="entry name" value="CoA_binding_2"/>
    <property type="match status" value="1"/>
</dbReference>
<dbReference type="Gene3D" id="3.40.50.720">
    <property type="entry name" value="NAD(P)-binding Rossmann-like Domain"/>
    <property type="match status" value="1"/>
</dbReference>
<dbReference type="OrthoDB" id="42776at2157"/>
<keyword evidence="3" id="KW-1185">Reference proteome</keyword>
<reference evidence="2 3" key="1">
    <citation type="submission" date="2018-07" db="EMBL/GenBank/DDBJ databases">
        <title>Genome sequences of Haloplanus salinus JCM 18368T.</title>
        <authorList>
            <person name="Kim Y.B."/>
            <person name="Roh S.W."/>
        </authorList>
    </citation>
    <scope>NUCLEOTIDE SEQUENCE [LARGE SCALE GENOMIC DNA]</scope>
    <source>
        <strain evidence="2 3">JCM 18368</strain>
    </source>
</reference>
<name>A0A368NFQ7_9EURY</name>
<evidence type="ECO:0000313" key="2">
    <source>
        <dbReference type="EMBL" id="RCU48414.1"/>
    </source>
</evidence>
<dbReference type="RefSeq" id="WP_114450047.1">
    <property type="nucleotide sequence ID" value="NZ_QPHM01000001.1"/>
</dbReference>
<gene>
    <name evidence="2" type="ORF">DU504_14545</name>
</gene>
<feature type="domain" description="CoA-binding" evidence="1">
    <location>
        <begin position="12"/>
        <end position="109"/>
    </location>
</feature>
<dbReference type="InterPro" id="IPR003781">
    <property type="entry name" value="CoA-bd"/>
</dbReference>
<dbReference type="PANTHER" id="PTHR33303:SF2">
    <property type="entry name" value="COA-BINDING DOMAIN-CONTAINING PROTEIN"/>
    <property type="match status" value="1"/>
</dbReference>
<organism evidence="2 3">
    <name type="scientific">Haloplanus salinus</name>
    <dbReference type="NCBI Taxonomy" id="1126245"/>
    <lineage>
        <taxon>Archaea</taxon>
        <taxon>Methanobacteriati</taxon>
        <taxon>Methanobacteriota</taxon>
        <taxon>Stenosarchaea group</taxon>
        <taxon>Halobacteria</taxon>
        <taxon>Halobacteriales</taxon>
        <taxon>Haloferacaceae</taxon>
        <taxon>Haloplanus</taxon>
    </lineage>
</organism>
<accession>A0A368NFQ7</accession>
<evidence type="ECO:0000313" key="3">
    <source>
        <dbReference type="Proteomes" id="UP000252189"/>
    </source>
</evidence>
<dbReference type="InterPro" id="IPR036291">
    <property type="entry name" value="NAD(P)-bd_dom_sf"/>
</dbReference>
<dbReference type="EMBL" id="QPHM01000001">
    <property type="protein sequence ID" value="RCU48414.1"/>
    <property type="molecule type" value="Genomic_DNA"/>
</dbReference>